<accession>Q21UW0</accession>
<dbReference type="KEGG" id="rfr:Rfer_2730"/>
<protein>
    <recommendedName>
        <fullName evidence="4">Periplasmic/secreted protein</fullName>
    </recommendedName>
</protein>
<evidence type="ECO:0000313" key="2">
    <source>
        <dbReference type="EMBL" id="ABD70443.1"/>
    </source>
</evidence>
<dbReference type="Gene3D" id="3.30.70.2970">
    <property type="entry name" value="Protein of unknown function (DUF541), domain 2"/>
    <property type="match status" value="1"/>
</dbReference>
<keyword evidence="1" id="KW-0732">Signal</keyword>
<dbReference type="STRING" id="338969.Rfer_2730"/>
<dbReference type="InterPro" id="IPR052022">
    <property type="entry name" value="26kDa_periplasmic_antigen"/>
</dbReference>
<evidence type="ECO:0000313" key="3">
    <source>
        <dbReference type="Proteomes" id="UP000008332"/>
    </source>
</evidence>
<dbReference type="HOGENOM" id="CLU_086898_0_0_4"/>
<dbReference type="eggNOG" id="COG3471">
    <property type="taxonomic scope" value="Bacteria"/>
</dbReference>
<dbReference type="OrthoDB" id="7062395at2"/>
<gene>
    <name evidence="2" type="ordered locus">Rfer_2730</name>
</gene>
<feature type="chain" id="PRO_5004200483" description="Periplasmic/secreted protein" evidence="1">
    <location>
        <begin position="33"/>
        <end position="245"/>
    </location>
</feature>
<organism evidence="2 3">
    <name type="scientific">Albidiferax ferrireducens (strain ATCC BAA-621 / DSM 15236 / T118)</name>
    <name type="common">Rhodoferax ferrireducens</name>
    <dbReference type="NCBI Taxonomy" id="338969"/>
    <lineage>
        <taxon>Bacteria</taxon>
        <taxon>Pseudomonadati</taxon>
        <taxon>Pseudomonadota</taxon>
        <taxon>Betaproteobacteria</taxon>
        <taxon>Burkholderiales</taxon>
        <taxon>Comamonadaceae</taxon>
        <taxon>Rhodoferax</taxon>
    </lineage>
</organism>
<feature type="signal peptide" evidence="1">
    <location>
        <begin position="1"/>
        <end position="32"/>
    </location>
</feature>
<keyword evidence="3" id="KW-1185">Reference proteome</keyword>
<dbReference type="PANTHER" id="PTHR34387:SF1">
    <property type="entry name" value="PERIPLASMIC IMMUNOGENIC PROTEIN"/>
    <property type="match status" value="1"/>
</dbReference>
<evidence type="ECO:0008006" key="4">
    <source>
        <dbReference type="Google" id="ProtNLM"/>
    </source>
</evidence>
<sequence>MACRCLEGIRLKKTIKLVAACIVLTGASSLFAQQNLPPAVQNVVQLLATGSVEVPQDLLSIAMSTTRDGSDASAVQSQLKSALDAALVEAKKTAQPGQLDARTGNFSLYPRYGRDGKPIGWQGTAELILEGRDFARISSAAGKIQTLTVSNVSFGLSREQRTRVESDAQGIAIEHFKARASDIARGFGFTGYTLREVNVSANDQGYIPRPRMMAMEAKAVADAPVPVEAGKTAVLVTVSGSVQLK</sequence>
<name>Q21UW0_ALBFT</name>
<dbReference type="InterPro" id="IPR007497">
    <property type="entry name" value="SIMPL/DUF541"/>
</dbReference>
<dbReference type="AlphaFoldDB" id="Q21UW0"/>
<proteinExistence type="predicted"/>
<dbReference type="PANTHER" id="PTHR34387">
    <property type="entry name" value="SLR1258 PROTEIN"/>
    <property type="match status" value="1"/>
</dbReference>
<dbReference type="Proteomes" id="UP000008332">
    <property type="component" value="Chromosome"/>
</dbReference>
<reference evidence="3" key="1">
    <citation type="submission" date="2006-02" db="EMBL/GenBank/DDBJ databases">
        <title>Complete sequence of chromosome of Rhodoferax ferrireducens DSM 15236.</title>
        <authorList>
            <person name="Copeland A."/>
            <person name="Lucas S."/>
            <person name="Lapidus A."/>
            <person name="Barry K."/>
            <person name="Detter J.C."/>
            <person name="Glavina del Rio T."/>
            <person name="Hammon N."/>
            <person name="Israni S."/>
            <person name="Pitluck S."/>
            <person name="Brettin T."/>
            <person name="Bruce D."/>
            <person name="Han C."/>
            <person name="Tapia R."/>
            <person name="Gilna P."/>
            <person name="Kiss H."/>
            <person name="Schmutz J."/>
            <person name="Larimer F."/>
            <person name="Land M."/>
            <person name="Kyrpides N."/>
            <person name="Ivanova N."/>
            <person name="Richardson P."/>
        </authorList>
    </citation>
    <scope>NUCLEOTIDE SEQUENCE [LARGE SCALE GENOMIC DNA]</scope>
    <source>
        <strain evidence="3">ATCC BAA-621 / DSM 15236 / T118</strain>
    </source>
</reference>
<dbReference type="Pfam" id="PF04402">
    <property type="entry name" value="SIMPL"/>
    <property type="match status" value="1"/>
</dbReference>
<dbReference type="GO" id="GO:0006974">
    <property type="term" value="P:DNA damage response"/>
    <property type="evidence" value="ECO:0007669"/>
    <property type="project" value="TreeGrafter"/>
</dbReference>
<evidence type="ECO:0000256" key="1">
    <source>
        <dbReference type="SAM" id="SignalP"/>
    </source>
</evidence>
<dbReference type="RefSeq" id="WP_011465009.1">
    <property type="nucleotide sequence ID" value="NC_007908.1"/>
</dbReference>
<dbReference type="Gene3D" id="3.30.110.170">
    <property type="entry name" value="Protein of unknown function (DUF541), domain 1"/>
    <property type="match status" value="1"/>
</dbReference>
<dbReference type="EMBL" id="CP000267">
    <property type="protein sequence ID" value="ABD70443.1"/>
    <property type="molecule type" value="Genomic_DNA"/>
</dbReference>